<comment type="subcellular location">
    <subcellularLocation>
        <location evidence="1">Nucleus</location>
    </subcellularLocation>
</comment>
<reference evidence="8 9" key="1">
    <citation type="journal article" date="2018" name="Mol. Biol. Evol.">
        <title>Analysis of the draft genome of the red seaweed Gracilariopsis chorda provides insights into genome size evolution in Rhodophyta.</title>
        <authorList>
            <person name="Lee J."/>
            <person name="Yang E.C."/>
            <person name="Graf L."/>
            <person name="Yang J.H."/>
            <person name="Qiu H."/>
            <person name="Zel Zion U."/>
            <person name="Chan C.X."/>
            <person name="Stephens T.G."/>
            <person name="Weber A.P.M."/>
            <person name="Boo G.H."/>
            <person name="Boo S.M."/>
            <person name="Kim K.M."/>
            <person name="Shin Y."/>
            <person name="Jung M."/>
            <person name="Lee S.J."/>
            <person name="Yim H.S."/>
            <person name="Lee J.H."/>
            <person name="Bhattacharya D."/>
            <person name="Yoon H.S."/>
        </authorList>
    </citation>
    <scope>NUCLEOTIDE SEQUENCE [LARGE SCALE GENOMIC DNA]</scope>
    <source>
        <strain evidence="8 9">SKKU-2015</strain>
        <tissue evidence="8">Whole body</tissue>
    </source>
</reference>
<protein>
    <recommendedName>
        <fullName evidence="2">DNA-directed RNA polymerases I and III subunit RPAC1</fullName>
    </recommendedName>
</protein>
<dbReference type="InterPro" id="IPR050518">
    <property type="entry name" value="Rpo3/RPB3_RNA_Pol_subunit"/>
</dbReference>
<dbReference type="GO" id="GO:0005736">
    <property type="term" value="C:RNA polymerase I complex"/>
    <property type="evidence" value="ECO:0007669"/>
    <property type="project" value="TreeGrafter"/>
</dbReference>
<evidence type="ECO:0000256" key="3">
    <source>
        <dbReference type="ARBA" id="ARBA00022478"/>
    </source>
</evidence>
<dbReference type="GO" id="GO:0006351">
    <property type="term" value="P:DNA-templated transcription"/>
    <property type="evidence" value="ECO:0007669"/>
    <property type="project" value="InterPro"/>
</dbReference>
<keyword evidence="5" id="KW-0539">Nucleus</keyword>
<accession>A0A2V3IX70</accession>
<comment type="similarity">
    <text evidence="6">Belongs to the archaeal Rpo3/eukaryotic RPB3 RNA polymerase subunit family.</text>
</comment>
<dbReference type="STRING" id="448386.A0A2V3IX70"/>
<dbReference type="Pfam" id="PF01193">
    <property type="entry name" value="RNA_pol_L"/>
    <property type="match status" value="1"/>
</dbReference>
<dbReference type="InterPro" id="IPR011263">
    <property type="entry name" value="DNA-dir_RNA_pol_RpoA/D/Rpb3"/>
</dbReference>
<dbReference type="InterPro" id="IPR036643">
    <property type="entry name" value="RNApol_insert_sf"/>
</dbReference>
<evidence type="ECO:0000313" key="9">
    <source>
        <dbReference type="Proteomes" id="UP000247409"/>
    </source>
</evidence>
<dbReference type="PROSITE" id="PS00446">
    <property type="entry name" value="RNA_POL_D_30KD"/>
    <property type="match status" value="1"/>
</dbReference>
<evidence type="ECO:0000256" key="1">
    <source>
        <dbReference type="ARBA" id="ARBA00004123"/>
    </source>
</evidence>
<evidence type="ECO:0000256" key="4">
    <source>
        <dbReference type="ARBA" id="ARBA00023163"/>
    </source>
</evidence>
<dbReference type="Gene3D" id="2.170.120.12">
    <property type="entry name" value="DNA-directed RNA polymerase, insert domain"/>
    <property type="match status" value="1"/>
</dbReference>
<dbReference type="InterPro" id="IPR011262">
    <property type="entry name" value="DNA-dir_RNA_pol_insert"/>
</dbReference>
<keyword evidence="9" id="KW-1185">Reference proteome</keyword>
<dbReference type="OrthoDB" id="270173at2759"/>
<evidence type="ECO:0000256" key="2">
    <source>
        <dbReference type="ARBA" id="ARBA00022083"/>
    </source>
</evidence>
<sequence length="359" mass="40006">MATNTQLPPHIEKMRSRVGVGFKKVHNPVGVYGARTFESLGYDNSLNMDDFKNNLEIQVSFCDPDRVVFDVVHVDAPIANAIRRILLVEVPSIAVETVYVHSNNSIMHDEMLAHRLGLIPLRIDPRSFTVWKKGDEVTTQNTVKFSLKVRCEMNKSAPRDDEAPPDVLYKGHKVYSGDMKYVPMPGQSFAVPPAPVHDDIVLAKLGPGQDIHIEMNATKNIGKEHAKWSPVSTASYRLLPEVTITKEARGQLAMGLKNLCPANVFDIEDDHAVVRRPRDCTMCRECIRETPFSDHVELTRKRDHFIFDVESTGVMPADSLVTQALNVLVEKCDMVLEGLDTAIKRSSGGDSDVDFTAAD</sequence>
<dbReference type="InterPro" id="IPR001514">
    <property type="entry name" value="DNA-dir_RNA_pol_30-40kDasu_CS"/>
</dbReference>
<dbReference type="NCBIfam" id="NF001988">
    <property type="entry name" value="PRK00783.1"/>
    <property type="match status" value="1"/>
</dbReference>
<dbReference type="InterPro" id="IPR036603">
    <property type="entry name" value="RBP11-like"/>
</dbReference>
<organism evidence="8 9">
    <name type="scientific">Gracilariopsis chorda</name>
    <dbReference type="NCBI Taxonomy" id="448386"/>
    <lineage>
        <taxon>Eukaryota</taxon>
        <taxon>Rhodophyta</taxon>
        <taxon>Florideophyceae</taxon>
        <taxon>Rhodymeniophycidae</taxon>
        <taxon>Gracilariales</taxon>
        <taxon>Gracilariaceae</taxon>
        <taxon>Gracilariopsis</taxon>
    </lineage>
</organism>
<proteinExistence type="inferred from homology"/>
<name>A0A2V3IX70_9FLOR</name>
<dbReference type="SUPFAM" id="SSF56553">
    <property type="entry name" value="Insert subdomain of RNA polymerase alpha subunit"/>
    <property type="match status" value="1"/>
</dbReference>
<gene>
    <name evidence="8" type="ORF">BWQ96_03654</name>
</gene>
<dbReference type="GO" id="GO:0005666">
    <property type="term" value="C:RNA polymerase III complex"/>
    <property type="evidence" value="ECO:0007669"/>
    <property type="project" value="TreeGrafter"/>
</dbReference>
<dbReference type="GO" id="GO:0003899">
    <property type="term" value="F:DNA-directed RNA polymerase activity"/>
    <property type="evidence" value="ECO:0007669"/>
    <property type="project" value="InterPro"/>
</dbReference>
<dbReference type="PANTHER" id="PTHR11800">
    <property type="entry name" value="DNA-DIRECTED RNA POLYMERASE"/>
    <property type="match status" value="1"/>
</dbReference>
<dbReference type="Proteomes" id="UP000247409">
    <property type="component" value="Unassembled WGS sequence"/>
</dbReference>
<dbReference type="CDD" id="cd07032">
    <property type="entry name" value="RNAP_I_II_AC40"/>
    <property type="match status" value="1"/>
</dbReference>
<dbReference type="EMBL" id="NBIV01000035">
    <property type="protein sequence ID" value="PXF46665.1"/>
    <property type="molecule type" value="Genomic_DNA"/>
</dbReference>
<dbReference type="GO" id="GO:0046983">
    <property type="term" value="F:protein dimerization activity"/>
    <property type="evidence" value="ECO:0007669"/>
    <property type="project" value="InterPro"/>
</dbReference>
<keyword evidence="3 8" id="KW-0240">DNA-directed RNA polymerase</keyword>
<feature type="domain" description="DNA-directed RNA polymerase RpoA/D/Rpb3-type" evidence="7">
    <location>
        <begin position="66"/>
        <end position="338"/>
    </location>
</feature>
<comment type="caution">
    <text evidence="8">The sequence shown here is derived from an EMBL/GenBank/DDBJ whole genome shotgun (WGS) entry which is preliminary data.</text>
</comment>
<dbReference type="Pfam" id="PF01000">
    <property type="entry name" value="RNA_pol_A_bac"/>
    <property type="match status" value="1"/>
</dbReference>
<dbReference type="GO" id="GO:0003677">
    <property type="term" value="F:DNA binding"/>
    <property type="evidence" value="ECO:0007669"/>
    <property type="project" value="InterPro"/>
</dbReference>
<dbReference type="PANTHER" id="PTHR11800:SF13">
    <property type="entry name" value="DNA-DIRECTED RNA POLYMERASES I AND III SUBUNIT RPAC1"/>
    <property type="match status" value="1"/>
</dbReference>
<evidence type="ECO:0000256" key="6">
    <source>
        <dbReference type="ARBA" id="ARBA00025804"/>
    </source>
</evidence>
<dbReference type="Gene3D" id="3.30.1360.10">
    <property type="entry name" value="RNA polymerase, RBP11-like subunit"/>
    <property type="match status" value="1"/>
</dbReference>
<dbReference type="AlphaFoldDB" id="A0A2V3IX70"/>
<dbReference type="InterPro" id="IPR033901">
    <property type="entry name" value="RNAPI/III_AC40"/>
</dbReference>
<keyword evidence="4" id="KW-0804">Transcription</keyword>
<dbReference type="SUPFAM" id="SSF55257">
    <property type="entry name" value="RBP11-like subunits of RNA polymerase"/>
    <property type="match status" value="1"/>
</dbReference>
<evidence type="ECO:0000259" key="7">
    <source>
        <dbReference type="SMART" id="SM00662"/>
    </source>
</evidence>
<dbReference type="InterPro" id="IPR022842">
    <property type="entry name" value="RNAP_Rpo3/Rpb3/RPAC1"/>
</dbReference>
<evidence type="ECO:0000256" key="5">
    <source>
        <dbReference type="ARBA" id="ARBA00023242"/>
    </source>
</evidence>
<dbReference type="SMART" id="SM00662">
    <property type="entry name" value="RPOLD"/>
    <property type="match status" value="1"/>
</dbReference>
<dbReference type="HAMAP" id="MF_00320">
    <property type="entry name" value="RNApol_arch_Rpo3"/>
    <property type="match status" value="1"/>
</dbReference>
<evidence type="ECO:0000313" key="8">
    <source>
        <dbReference type="EMBL" id="PXF46665.1"/>
    </source>
</evidence>